<keyword evidence="6" id="KW-1185">Reference proteome</keyword>
<keyword evidence="3" id="KW-0812">Transmembrane</keyword>
<evidence type="ECO:0000313" key="5">
    <source>
        <dbReference type="EMBL" id="GES03778.1"/>
    </source>
</evidence>
<organism evidence="5 6">
    <name type="scientific">Acrocarpospora corrugata</name>
    <dbReference type="NCBI Taxonomy" id="35763"/>
    <lineage>
        <taxon>Bacteria</taxon>
        <taxon>Bacillati</taxon>
        <taxon>Actinomycetota</taxon>
        <taxon>Actinomycetes</taxon>
        <taxon>Streptosporangiales</taxon>
        <taxon>Streptosporangiaceae</taxon>
        <taxon>Acrocarpospora</taxon>
    </lineage>
</organism>
<evidence type="ECO:0000256" key="1">
    <source>
        <dbReference type="ARBA" id="ARBA00023015"/>
    </source>
</evidence>
<dbReference type="InterPro" id="IPR027383">
    <property type="entry name" value="Znf_put"/>
</dbReference>
<evidence type="ECO:0000259" key="4">
    <source>
        <dbReference type="Pfam" id="PF13490"/>
    </source>
</evidence>
<evidence type="ECO:0000256" key="2">
    <source>
        <dbReference type="ARBA" id="ARBA00023163"/>
    </source>
</evidence>
<evidence type="ECO:0000256" key="3">
    <source>
        <dbReference type="SAM" id="Phobius"/>
    </source>
</evidence>
<name>A0A5M3WBC9_9ACTN</name>
<dbReference type="Pfam" id="PF13490">
    <property type="entry name" value="zf-HC2"/>
    <property type="match status" value="1"/>
</dbReference>
<feature type="domain" description="Putative zinc-finger" evidence="4">
    <location>
        <begin position="12"/>
        <end position="38"/>
    </location>
</feature>
<keyword evidence="3" id="KW-1133">Transmembrane helix</keyword>
<dbReference type="EMBL" id="BLAD01000072">
    <property type="protein sequence ID" value="GES03778.1"/>
    <property type="molecule type" value="Genomic_DNA"/>
</dbReference>
<dbReference type="InterPro" id="IPR041916">
    <property type="entry name" value="Anti_sigma_zinc_sf"/>
</dbReference>
<keyword evidence="1" id="KW-0805">Transcription regulation</keyword>
<dbReference type="Gene3D" id="1.10.10.1320">
    <property type="entry name" value="Anti-sigma factor, zinc-finger domain"/>
    <property type="match status" value="1"/>
</dbReference>
<reference evidence="5 6" key="1">
    <citation type="submission" date="2019-10" db="EMBL/GenBank/DDBJ databases">
        <title>Whole genome shotgun sequence of Acrocarpospora corrugata NBRC 13972.</title>
        <authorList>
            <person name="Ichikawa N."/>
            <person name="Kimura A."/>
            <person name="Kitahashi Y."/>
            <person name="Komaki H."/>
            <person name="Oguchi A."/>
        </authorList>
    </citation>
    <scope>NUCLEOTIDE SEQUENCE [LARGE SCALE GENOMIC DNA]</scope>
    <source>
        <strain evidence="5 6">NBRC 13972</strain>
    </source>
</reference>
<keyword evidence="3" id="KW-0472">Membrane</keyword>
<feature type="transmembrane region" description="Helical" evidence="3">
    <location>
        <begin position="190"/>
        <end position="211"/>
    </location>
</feature>
<dbReference type="AlphaFoldDB" id="A0A5M3WBC9"/>
<accession>A0A5M3WBC9</accession>
<evidence type="ECO:0000313" key="6">
    <source>
        <dbReference type="Proteomes" id="UP000334990"/>
    </source>
</evidence>
<dbReference type="Proteomes" id="UP000334990">
    <property type="component" value="Unassembled WGS sequence"/>
</dbReference>
<protein>
    <recommendedName>
        <fullName evidence="4">Putative zinc-finger domain-containing protein</fullName>
    </recommendedName>
</protein>
<keyword evidence="2" id="KW-0804">Transcription</keyword>
<proteinExistence type="predicted"/>
<gene>
    <name evidence="5" type="ORF">Acor_58440</name>
</gene>
<comment type="caution">
    <text evidence="5">The sequence shown here is derived from an EMBL/GenBank/DDBJ whole genome shotgun (WGS) entry which is preliminary data.</text>
</comment>
<sequence>MTGDTHYDLEILAELAEGLLDDATAHRVRQHLAVCDPCGESLADLATVREMLATVPIPAMPLGVAMRIDRALAAEPNPFVSGTAGANGLSLVPPAISGPWDAPASDIPAGLGVPAGVSFTTASESPAEWNVSAGSDDHAGSDIPAGWSVHARSDVHAGSDVPALVGVAASDDSGLATVTPIRKSSRGRRAWLASLGAAAAVAGVFGATTLATNLFSAPSGTLAEPTTSVSTPDRTPQRALTYTVRASGHNYTSRELSGSLVGYFGPEPGTGSNNDEQLDACVQAKSNELDRAPIAVDRALYNGNEATVMAFWEEQSLNKVRVVVVNDTCQELRQDGLATWN</sequence>